<evidence type="ECO:0000256" key="1">
    <source>
        <dbReference type="ARBA" id="ARBA00001700"/>
    </source>
</evidence>
<evidence type="ECO:0000256" key="15">
    <source>
        <dbReference type="ARBA" id="ARBA00022833"/>
    </source>
</evidence>
<evidence type="ECO:0000256" key="11">
    <source>
        <dbReference type="ARBA" id="ARBA00022679"/>
    </source>
</evidence>
<dbReference type="PROSITE" id="PS51332">
    <property type="entry name" value="B12_BINDING"/>
    <property type="match status" value="1"/>
</dbReference>
<comment type="domain">
    <text evidence="21">Modular enzyme with four functionally distinct domains. The isolated Hcy-binding domain catalyzes methyl transfer from free methylcobalamin to homocysteine. The Hcy-binding domain in association with the pterin-binding domain catalyzes the methylation of cob(I)alamin by methyltetrahydrofolate and the methylation of homocysteine. The B12-binding domain binds the cofactor. The AdoMet activation domain binds S-adenosyl-L-methionine. Under aerobic conditions cob(I)alamin can be converted to inactive cob(II)alamin. Reductive methylation by S-adenosyl-L-methionine and flavodoxin regenerates methylcobalamin.</text>
</comment>
<feature type="binding site" evidence="23">
    <location>
        <position position="812"/>
    </location>
    <ligand>
        <name>methylcob(III)alamin</name>
        <dbReference type="ChEBI" id="CHEBI:28115"/>
    </ligand>
</feature>
<comment type="catalytic activity">
    <reaction evidence="1 21">
        <text>(6S)-5-methyl-5,6,7,8-tetrahydrofolate + L-homocysteine = (6S)-5,6,7,8-tetrahydrofolate + L-methionine</text>
        <dbReference type="Rhea" id="RHEA:11172"/>
        <dbReference type="ChEBI" id="CHEBI:18608"/>
        <dbReference type="ChEBI" id="CHEBI:57453"/>
        <dbReference type="ChEBI" id="CHEBI:57844"/>
        <dbReference type="ChEBI" id="CHEBI:58199"/>
        <dbReference type="EC" id="2.1.1.13"/>
    </reaction>
</comment>
<evidence type="ECO:0000256" key="9">
    <source>
        <dbReference type="ARBA" id="ARBA00022605"/>
    </source>
</evidence>
<feature type="binding site" evidence="23">
    <location>
        <begin position="764"/>
        <end position="768"/>
    </location>
    <ligand>
        <name>methylcob(III)alamin</name>
        <dbReference type="ChEBI" id="CHEBI:28115"/>
    </ligand>
</feature>
<dbReference type="GO" id="GO:0008270">
    <property type="term" value="F:zinc ion binding"/>
    <property type="evidence" value="ECO:0007669"/>
    <property type="project" value="UniProtKB-UniRule"/>
</dbReference>
<dbReference type="EMBL" id="CP001715">
    <property type="protein sequence ID" value="ACV33572.1"/>
    <property type="molecule type" value="Genomic_DNA"/>
</dbReference>
<feature type="binding site" evidence="23">
    <location>
        <begin position="1205"/>
        <end position="1206"/>
    </location>
    <ligand>
        <name>S-adenosyl-L-methionine</name>
        <dbReference type="ChEBI" id="CHEBI:59789"/>
    </ligand>
</feature>
<dbReference type="PROSITE" id="PS50970">
    <property type="entry name" value="HCY"/>
    <property type="match status" value="1"/>
</dbReference>
<evidence type="ECO:0000256" key="3">
    <source>
        <dbReference type="ARBA" id="ARBA00001956"/>
    </source>
</evidence>
<dbReference type="InterPro" id="IPR037010">
    <property type="entry name" value="VitB12-dep_Met_synth_activ_sf"/>
</dbReference>
<dbReference type="Gene3D" id="3.20.20.20">
    <property type="entry name" value="Dihydropteroate synthase-like"/>
    <property type="match status" value="1"/>
</dbReference>
<feature type="domain" description="B12-binding N-terminal" evidence="29">
    <location>
        <begin position="652"/>
        <end position="750"/>
    </location>
</feature>
<keyword evidence="14" id="KW-0677">Repeat</keyword>
<reference evidence="30" key="2">
    <citation type="submission" date="2009-09" db="EMBL/GenBank/DDBJ databases">
        <title>Complete sequence of chromosome of Candidatus Accumulibacter phosphatis clade IIA str. UW-1.</title>
        <authorList>
            <consortium name="US DOE Joint Genome Institute"/>
            <person name="Martin H.G."/>
            <person name="Ivanova N."/>
            <person name="Kunin V."/>
            <person name="Warnecke F."/>
            <person name="Barry K."/>
            <person name="He S."/>
            <person name="Salamov A."/>
            <person name="Szeto E."/>
            <person name="Dalin E."/>
            <person name="Pangilinan J.L."/>
            <person name="Lapidus A."/>
            <person name="Lowry S."/>
            <person name="Kyrpides N.C."/>
            <person name="McMahon K.D."/>
            <person name="Hugenholtz P."/>
        </authorList>
    </citation>
    <scope>NUCLEOTIDE SEQUENCE [LARGE SCALE GENOMIC DNA]</scope>
    <source>
        <strain evidence="30">UW-1</strain>
    </source>
</reference>
<evidence type="ECO:0000259" key="29">
    <source>
        <dbReference type="PROSITE" id="PS51337"/>
    </source>
</evidence>
<dbReference type="PIRSF" id="PIRSF000381">
    <property type="entry name" value="MetH"/>
    <property type="match status" value="1"/>
</dbReference>
<dbReference type="NCBIfam" id="TIGR02082">
    <property type="entry name" value="metH"/>
    <property type="match status" value="1"/>
</dbReference>
<dbReference type="EC" id="2.1.1.13" evidence="6 20"/>
<comment type="similarity">
    <text evidence="5">Belongs to the vitamin-B12 dependent methionine synthase family.</text>
</comment>
<gene>
    <name evidence="30" type="ordered locus">CAP2UW1_0214</name>
</gene>
<evidence type="ECO:0000256" key="18">
    <source>
        <dbReference type="ARBA" id="ARBA00025552"/>
    </source>
</evidence>
<feature type="domain" description="Hcy-binding" evidence="25">
    <location>
        <begin position="6"/>
        <end position="326"/>
    </location>
</feature>
<evidence type="ECO:0000256" key="16">
    <source>
        <dbReference type="ARBA" id="ARBA00023167"/>
    </source>
</evidence>
<dbReference type="SUPFAM" id="SSF52242">
    <property type="entry name" value="Cobalamin (vitamin B12)-binding domain"/>
    <property type="match status" value="1"/>
</dbReference>
<dbReference type="SUPFAM" id="SSF51717">
    <property type="entry name" value="Dihydropteroate synthetase-like"/>
    <property type="match status" value="1"/>
</dbReference>
<keyword evidence="10 21" id="KW-0846">Cobalamin</keyword>
<dbReference type="InterPro" id="IPR003759">
    <property type="entry name" value="Cbl-bd_cap"/>
</dbReference>
<accession>C7RJK8</accession>
<dbReference type="FunFam" id="3.20.20.330:FF:000001">
    <property type="entry name" value="Methionine synthase"/>
    <property type="match status" value="1"/>
</dbReference>
<feature type="domain" description="Pterin-binding" evidence="26">
    <location>
        <begin position="357"/>
        <end position="618"/>
    </location>
</feature>
<dbReference type="Gene3D" id="3.40.50.280">
    <property type="entry name" value="Cobalamin-binding domain"/>
    <property type="match status" value="1"/>
</dbReference>
<organism evidence="30">
    <name type="scientific">Accumulibacter regalis</name>
    <dbReference type="NCBI Taxonomy" id="522306"/>
    <lineage>
        <taxon>Bacteria</taxon>
        <taxon>Pseudomonadati</taxon>
        <taxon>Pseudomonadota</taxon>
        <taxon>Betaproteobacteria</taxon>
        <taxon>Candidatus Accumulibacter</taxon>
    </lineage>
</organism>
<evidence type="ECO:0000256" key="22">
    <source>
        <dbReference type="PIRSR" id="PIRSR000381-1"/>
    </source>
</evidence>
<evidence type="ECO:0000256" key="20">
    <source>
        <dbReference type="NCBIfam" id="TIGR02082"/>
    </source>
</evidence>
<reference evidence="30" key="1">
    <citation type="submission" date="2009-08" db="EMBL/GenBank/DDBJ databases">
        <authorList>
            <consortium name="US DOE Joint Genome Institute"/>
            <person name="Lucas S."/>
            <person name="Copeland A."/>
            <person name="Lapidus A."/>
            <person name="Glavina del Rio T."/>
            <person name="Dalin E."/>
            <person name="Tice H."/>
            <person name="Bruce D."/>
            <person name="Barry K."/>
            <person name="Pitluck S."/>
            <person name="Lowry S."/>
            <person name="Larimer F."/>
            <person name="Land M."/>
            <person name="Hauser L."/>
            <person name="Kyrpides N."/>
            <person name="Ivanova N."/>
            <person name="McMahon K.D."/>
            <person name="Hugenholtz P."/>
        </authorList>
    </citation>
    <scope>NUCLEOTIDE SEQUENCE</scope>
    <source>
        <strain evidence="30">UW-1</strain>
    </source>
</reference>
<evidence type="ECO:0000256" key="7">
    <source>
        <dbReference type="ARBA" id="ARBA00013998"/>
    </source>
</evidence>
<dbReference type="PANTHER" id="PTHR45833:SF1">
    <property type="entry name" value="METHIONINE SYNTHASE"/>
    <property type="match status" value="1"/>
</dbReference>
<dbReference type="GO" id="GO:0008705">
    <property type="term" value="F:methionine synthase activity"/>
    <property type="evidence" value="ECO:0007669"/>
    <property type="project" value="UniProtKB-UniRule"/>
</dbReference>
<evidence type="ECO:0000256" key="10">
    <source>
        <dbReference type="ARBA" id="ARBA00022628"/>
    </source>
</evidence>
<dbReference type="Gene3D" id="3.10.196.10">
    <property type="entry name" value="Vitamin B12-dependent methionine synthase, activation domain"/>
    <property type="match status" value="1"/>
</dbReference>
<dbReference type="OrthoDB" id="9803687at2"/>
<dbReference type="InterPro" id="IPR050554">
    <property type="entry name" value="Met_Synthase/Corrinoid"/>
</dbReference>
<dbReference type="InterPro" id="IPR006158">
    <property type="entry name" value="Cobalamin-bd"/>
</dbReference>
<keyword evidence="8 21" id="KW-0489">Methyltransferase</keyword>
<dbReference type="GO" id="GO:0032259">
    <property type="term" value="P:methylation"/>
    <property type="evidence" value="ECO:0007669"/>
    <property type="project" value="UniProtKB-KW"/>
</dbReference>
<dbReference type="Gene3D" id="1.10.288.10">
    <property type="entry name" value="Cobalamin-dependent Methionine Synthase, domain 2"/>
    <property type="match status" value="1"/>
</dbReference>
<dbReference type="Gene3D" id="1.10.1240.10">
    <property type="entry name" value="Methionine synthase domain"/>
    <property type="match status" value="1"/>
</dbReference>
<evidence type="ECO:0000256" key="13">
    <source>
        <dbReference type="ARBA" id="ARBA00022723"/>
    </source>
</evidence>
<dbReference type="Pfam" id="PF02574">
    <property type="entry name" value="S-methyl_trans"/>
    <property type="match status" value="1"/>
</dbReference>
<feature type="domain" description="AdoMet activation" evidence="27">
    <location>
        <begin position="912"/>
        <end position="1238"/>
    </location>
</feature>
<evidence type="ECO:0000259" key="27">
    <source>
        <dbReference type="PROSITE" id="PS50974"/>
    </source>
</evidence>
<keyword evidence="11 21" id="KW-0808">Transferase</keyword>
<evidence type="ECO:0000256" key="21">
    <source>
        <dbReference type="PIRNR" id="PIRNR000381"/>
    </source>
</evidence>
<dbReference type="Gene3D" id="3.20.20.330">
    <property type="entry name" value="Homocysteine-binding-like domain"/>
    <property type="match status" value="1"/>
</dbReference>
<dbReference type="InterPro" id="IPR033706">
    <property type="entry name" value="Met_synthase_B12-bd"/>
</dbReference>
<evidence type="ECO:0000256" key="5">
    <source>
        <dbReference type="ARBA" id="ARBA00010398"/>
    </source>
</evidence>
<evidence type="ECO:0000259" key="26">
    <source>
        <dbReference type="PROSITE" id="PS50972"/>
    </source>
</evidence>
<dbReference type="PROSITE" id="PS51337">
    <property type="entry name" value="B12_BINDING_NTER"/>
    <property type="match status" value="1"/>
</dbReference>
<dbReference type="InterPro" id="IPR036589">
    <property type="entry name" value="HCY_dom_sf"/>
</dbReference>
<dbReference type="eggNOG" id="COG1410">
    <property type="taxonomic scope" value="Bacteria"/>
</dbReference>
<feature type="binding site" evidence="23">
    <location>
        <position position="876"/>
    </location>
    <ligand>
        <name>methylcob(III)alamin</name>
        <dbReference type="ChEBI" id="CHEBI:28115"/>
    </ligand>
</feature>
<dbReference type="InterPro" id="IPR011005">
    <property type="entry name" value="Dihydropteroate_synth-like_sf"/>
</dbReference>
<dbReference type="SMART" id="SM01018">
    <property type="entry name" value="B12-binding_2"/>
    <property type="match status" value="1"/>
</dbReference>
<evidence type="ECO:0000256" key="8">
    <source>
        <dbReference type="ARBA" id="ARBA00022603"/>
    </source>
</evidence>
<evidence type="ECO:0000313" key="30">
    <source>
        <dbReference type="EMBL" id="ACV33572.1"/>
    </source>
</evidence>
<comment type="pathway">
    <text evidence="4 21">Amino-acid biosynthesis; L-methionine biosynthesis via de novo pathway; L-methionine from L-homocysteine (MetH route): step 1/1.</text>
</comment>
<evidence type="ECO:0000256" key="24">
    <source>
        <dbReference type="PROSITE-ProRule" id="PRU00333"/>
    </source>
</evidence>
<keyword evidence="13 21" id="KW-0479">Metal-binding</keyword>
<keyword evidence="16 21" id="KW-0486">Methionine biosynthesis</keyword>
<dbReference type="SUPFAM" id="SSF56507">
    <property type="entry name" value="Methionine synthase activation domain-like"/>
    <property type="match status" value="1"/>
</dbReference>
<dbReference type="InterPro" id="IPR011822">
    <property type="entry name" value="MetH"/>
</dbReference>
<dbReference type="STRING" id="522306.CAP2UW1_0214"/>
<dbReference type="InterPro" id="IPR003726">
    <property type="entry name" value="HCY_dom"/>
</dbReference>
<dbReference type="FunFam" id="1.10.1240.10:FF:000001">
    <property type="entry name" value="Methionine synthase"/>
    <property type="match status" value="1"/>
</dbReference>
<dbReference type="Pfam" id="PF00809">
    <property type="entry name" value="Pterin_bind"/>
    <property type="match status" value="1"/>
</dbReference>
<dbReference type="Pfam" id="PF02310">
    <property type="entry name" value="B12-binding"/>
    <property type="match status" value="1"/>
</dbReference>
<feature type="binding site" evidence="22 24">
    <location>
        <position position="312"/>
    </location>
    <ligand>
        <name>Zn(2+)</name>
        <dbReference type="ChEBI" id="CHEBI:29105"/>
    </ligand>
</feature>
<dbReference type="Pfam" id="PF02607">
    <property type="entry name" value="B12-binding_2"/>
    <property type="match status" value="1"/>
</dbReference>
<evidence type="ECO:0000256" key="19">
    <source>
        <dbReference type="ARBA" id="ARBA00031040"/>
    </source>
</evidence>
<dbReference type="Pfam" id="PF02965">
    <property type="entry name" value="Met_synt_B12"/>
    <property type="match status" value="1"/>
</dbReference>
<dbReference type="InterPro" id="IPR036724">
    <property type="entry name" value="Cobalamin-bd_sf"/>
</dbReference>
<dbReference type="SUPFAM" id="SSF47644">
    <property type="entry name" value="Methionine synthase domain"/>
    <property type="match status" value="1"/>
</dbReference>
<dbReference type="PROSITE" id="PS50974">
    <property type="entry name" value="ADOMET_ACTIVATION"/>
    <property type="match status" value="1"/>
</dbReference>
<keyword evidence="9 21" id="KW-0028">Amino-acid biosynthesis</keyword>
<dbReference type="InterPro" id="IPR036594">
    <property type="entry name" value="Meth_synthase_dom"/>
</dbReference>
<comment type="cofactor">
    <cofactor evidence="3 21 22">
        <name>methylcob(III)alamin</name>
        <dbReference type="ChEBI" id="CHEBI:28115"/>
    </cofactor>
</comment>
<dbReference type="KEGG" id="app:CAP2UW1_0214"/>
<evidence type="ECO:0000256" key="6">
    <source>
        <dbReference type="ARBA" id="ARBA00012032"/>
    </source>
</evidence>
<dbReference type="HOGENOM" id="CLU_004914_2_0_4"/>
<dbReference type="GO" id="GO:0031419">
    <property type="term" value="F:cobalamin binding"/>
    <property type="evidence" value="ECO:0007669"/>
    <property type="project" value="UniProtKB-UniRule"/>
</dbReference>
<evidence type="ECO:0000256" key="12">
    <source>
        <dbReference type="ARBA" id="ARBA00022691"/>
    </source>
</evidence>
<comment type="function">
    <text evidence="18 21">Catalyzes the transfer of a methyl group from methyl-cobalamin to homocysteine, yielding enzyme-bound cob(I)alamin and methionine. Subsequently, remethylates the cofactor using methyltetrahydrofolate.</text>
</comment>
<protein>
    <recommendedName>
        <fullName evidence="7 20">Methionine synthase</fullName>
        <ecNumber evidence="6 20">2.1.1.13</ecNumber>
    </recommendedName>
    <alternativeName>
        <fullName evidence="19 21">5-methyltetrahydrofolate--homocysteine methyltransferase</fullName>
    </alternativeName>
</protein>
<dbReference type="PROSITE" id="PS50972">
    <property type="entry name" value="PTERIN_BINDING"/>
    <property type="match status" value="1"/>
</dbReference>
<dbReference type="eggNOG" id="COG0646">
    <property type="taxonomic scope" value="Bacteria"/>
</dbReference>
<name>C7RJK8_ACCRE</name>
<sequence>MQLDRTAELKARLEHDILVLDGAMGTMIQRRGLREADYRGTRFAAHPHDLKGNNDLLLLTRPDIIRAIHAEYLAAGADIIETNTFNSTSASQADYRLEAIVYELNVAGAQLARAVCDEFTAGNPAKPRFVAGVLGPTSRTASISPDVNDPGYRNTSFDELVDTYAEAIRGLCDGGADILLVETVFDTLNAKAALFAIERHFDEVGRRWPVMISGTITDASGRTLSGQTAEAFWNSLNHIRPLCFGLNCALGAADLRQYVEELSHLCECFVSAHPNAGLPNAFGGYDETPEQLAAEIGDWARKGFVNIVGGCCGTSPAHIAAIAASVAGVQPRVIPERERKLRLSGLEPFNVGRDSLFVNVGERTNVTGSRAFARMILEGRFDDALAVARQQVENGAQVIDINMDEAMLDSQAAMDRFLKLIASEPDISRVPIMLDSSKWEVIEAGLKCIQGKGIVNSISMKEGEAEFLRQARLARRYGAAVVVMAFDETGQADTYTRKTEICARAYRLLTEQAAFPPEDIIFDPNIFAIATGIEEHNNYAVDFIEACAWIRAHLPGAQISGGVSNVSFSFRGNDAVREAIHTVFLYHAVKAGLSMGIVNAGMLGVYDDLDPALRDKVEDVVLNRRPDAGEALVEFAQTVKEGRSREGGMGGPDLAWRDFEVEARLTHALVKGINDFVVADTEECRATVESAGKPPLSVIEGPLMNGMNVVGDLFGAGKMFLPQVVKSARVMKQAVAHLIPYIEAEKLRTGVSSKGKIVIATVKGDVHDIGKNIVGVVLGCNGYDVVDLGVMVGCDKILHAAREHGAQAIGLSGLITPSLEEMSHVAAEMERLGFATGTDGSPPVPLLIGGATTSRAHTAIKIAPNYSGPVVYVPDASRAVGVVTKLLSIDNADAFKAGLAADYEKLRAQHAGKKGTTLLALEAARDNRFVWNGEATYRPSAPKRPGLHVLRAIDLATLAGFIDWAPFFQTWDLAGSYPKILDDPLVGATARAVFSDAQAMLDKVIAENWLSANAVFGIFPANSVGDDIEIYADETRAKTLMTWHNLRQQHERPAGKPHYCLSDFVAERGTPDWIGAFAVSAGFGIEEKLAEFAAAHDDYHAIMLKAIADRLAEACAEWLHARVRREYWAYAGDEGLDPEALIREAYRGIRPAPGYPACPDHTAKGALFAMLDAPRNAGIELTESFAMTPAAAVSGFYLAHPQARYFAISKIAGDQLADWAQRAGFSVPEAQRWLAPLL</sequence>
<feature type="binding site" evidence="22 24">
    <location>
        <position position="311"/>
    </location>
    <ligand>
        <name>Zn(2+)</name>
        <dbReference type="ChEBI" id="CHEBI:29105"/>
    </ligand>
</feature>
<dbReference type="GO" id="GO:0046653">
    <property type="term" value="P:tetrahydrofolate metabolic process"/>
    <property type="evidence" value="ECO:0007669"/>
    <property type="project" value="TreeGrafter"/>
</dbReference>
<feature type="binding site" evidence="23">
    <location>
        <position position="1150"/>
    </location>
    <ligand>
        <name>S-adenosyl-L-methionine</name>
        <dbReference type="ChEBI" id="CHEBI:59789"/>
    </ligand>
</feature>
<dbReference type="AlphaFoldDB" id="C7RJK8"/>
<keyword evidence="12 21" id="KW-0949">S-adenosyl-L-methionine</keyword>
<feature type="domain" description="B12-binding" evidence="28">
    <location>
        <begin position="754"/>
        <end position="897"/>
    </location>
</feature>
<feature type="binding site" evidence="23">
    <location>
        <position position="816"/>
    </location>
    <ligand>
        <name>methylcob(III)alamin</name>
        <dbReference type="ChEBI" id="CHEBI:28115"/>
    </ligand>
</feature>
<keyword evidence="17 21" id="KW-0170">Cobalt</keyword>
<evidence type="ECO:0000256" key="2">
    <source>
        <dbReference type="ARBA" id="ARBA00001947"/>
    </source>
</evidence>
<dbReference type="CDD" id="cd00740">
    <property type="entry name" value="MeTr"/>
    <property type="match status" value="1"/>
</dbReference>
<feature type="binding site" description="axial binding residue" evidence="22">
    <location>
        <position position="767"/>
    </location>
    <ligand>
        <name>methylcob(III)alamin</name>
        <dbReference type="ChEBI" id="CHEBI:28115"/>
    </ligand>
    <ligandPart>
        <name>Co</name>
        <dbReference type="ChEBI" id="CHEBI:27638"/>
    </ligandPart>
</feature>
<evidence type="ECO:0000256" key="14">
    <source>
        <dbReference type="ARBA" id="ARBA00022737"/>
    </source>
</evidence>
<dbReference type="SUPFAM" id="SSF82282">
    <property type="entry name" value="Homocysteine S-methyltransferase"/>
    <property type="match status" value="1"/>
</dbReference>
<dbReference type="GO" id="GO:0050667">
    <property type="term" value="P:homocysteine metabolic process"/>
    <property type="evidence" value="ECO:0007669"/>
    <property type="project" value="TreeGrafter"/>
</dbReference>
<feature type="binding site" evidence="22 24">
    <location>
        <position position="248"/>
    </location>
    <ligand>
        <name>Zn(2+)</name>
        <dbReference type="ChEBI" id="CHEBI:29105"/>
    </ligand>
</feature>
<evidence type="ECO:0000256" key="17">
    <source>
        <dbReference type="ARBA" id="ARBA00023285"/>
    </source>
</evidence>
<comment type="cofactor">
    <cofactor evidence="2 21 24">
        <name>Zn(2+)</name>
        <dbReference type="ChEBI" id="CHEBI:29105"/>
    </cofactor>
</comment>
<dbReference type="FunFam" id="3.20.20.20:FF:000002">
    <property type="entry name" value="Methionine synthase"/>
    <property type="match status" value="1"/>
</dbReference>
<dbReference type="CDD" id="cd02069">
    <property type="entry name" value="methionine_synthase_B12_BD"/>
    <property type="match status" value="1"/>
</dbReference>
<evidence type="ECO:0000259" key="25">
    <source>
        <dbReference type="PROSITE" id="PS50970"/>
    </source>
</evidence>
<dbReference type="InterPro" id="IPR004223">
    <property type="entry name" value="VitB12-dep_Met_synth_activ_dom"/>
</dbReference>
<feature type="binding site" evidence="23">
    <location>
        <position position="963"/>
    </location>
    <ligand>
        <name>S-adenosyl-L-methionine</name>
        <dbReference type="ChEBI" id="CHEBI:59789"/>
    </ligand>
</feature>
<keyword evidence="15 21" id="KW-0862">Zinc</keyword>
<feature type="binding site" evidence="23">
    <location>
        <position position="700"/>
    </location>
    <ligand>
        <name>methylcob(III)alamin</name>
        <dbReference type="ChEBI" id="CHEBI:28115"/>
    </ligand>
</feature>
<dbReference type="GO" id="GO:0005829">
    <property type="term" value="C:cytosol"/>
    <property type="evidence" value="ECO:0007669"/>
    <property type="project" value="TreeGrafter"/>
</dbReference>
<evidence type="ECO:0000259" key="28">
    <source>
        <dbReference type="PROSITE" id="PS51332"/>
    </source>
</evidence>
<dbReference type="UniPathway" id="UPA00051">
    <property type="reaction ID" value="UER00081"/>
</dbReference>
<dbReference type="InterPro" id="IPR000489">
    <property type="entry name" value="Pterin-binding_dom"/>
</dbReference>
<evidence type="ECO:0000256" key="23">
    <source>
        <dbReference type="PIRSR" id="PIRSR000381-2"/>
    </source>
</evidence>
<proteinExistence type="inferred from homology"/>
<dbReference type="NCBIfam" id="NF007024">
    <property type="entry name" value="PRK09490.1"/>
    <property type="match status" value="1"/>
</dbReference>
<dbReference type="PANTHER" id="PTHR45833">
    <property type="entry name" value="METHIONINE SYNTHASE"/>
    <property type="match status" value="1"/>
</dbReference>
<evidence type="ECO:0000256" key="4">
    <source>
        <dbReference type="ARBA" id="ARBA00005178"/>
    </source>
</evidence>